<sequence length="48" mass="5617">MKVNQKRVVFRECRPGFAPFLARPGEARRDLSMEIRHNLASIGMRFVK</sequence>
<proteinExistence type="predicted"/>
<dbReference type="AlphaFoldDB" id="A0A6J4JA92"/>
<organism evidence="1">
    <name type="scientific">uncultured Cytophagales bacterium</name>
    <dbReference type="NCBI Taxonomy" id="158755"/>
    <lineage>
        <taxon>Bacteria</taxon>
        <taxon>Pseudomonadati</taxon>
        <taxon>Bacteroidota</taxon>
        <taxon>Sphingobacteriia</taxon>
        <taxon>Sphingobacteriales</taxon>
        <taxon>environmental samples</taxon>
    </lineage>
</organism>
<protein>
    <submittedName>
        <fullName evidence="1">Uncharacterized protein</fullName>
    </submittedName>
</protein>
<gene>
    <name evidence="1" type="ORF">AVDCRST_MAG56-3061</name>
</gene>
<dbReference type="EMBL" id="CADCTQ010000258">
    <property type="protein sequence ID" value="CAA9271047.1"/>
    <property type="molecule type" value="Genomic_DNA"/>
</dbReference>
<reference evidence="1" key="1">
    <citation type="submission" date="2020-02" db="EMBL/GenBank/DDBJ databases">
        <authorList>
            <person name="Meier V. D."/>
        </authorList>
    </citation>
    <scope>NUCLEOTIDE SEQUENCE</scope>
    <source>
        <strain evidence="1">AVDCRST_MAG56</strain>
    </source>
</reference>
<evidence type="ECO:0000313" key="1">
    <source>
        <dbReference type="EMBL" id="CAA9271047.1"/>
    </source>
</evidence>
<name>A0A6J4JA92_9SPHI</name>
<accession>A0A6J4JA92</accession>